<keyword evidence="1" id="KW-0732">Signal</keyword>
<protein>
    <submittedName>
        <fullName evidence="2">Bg70 protein</fullName>
    </submittedName>
</protein>
<reference evidence="2" key="1">
    <citation type="submission" date="2018-02" db="EMBL/GenBank/DDBJ databases">
        <title>Rhizophora mucronata_Transcriptome.</title>
        <authorList>
            <person name="Meera S.P."/>
            <person name="Sreeshan A."/>
            <person name="Augustine A."/>
        </authorList>
    </citation>
    <scope>NUCLEOTIDE SEQUENCE</scope>
    <source>
        <tissue evidence="2">Leaf</tissue>
    </source>
</reference>
<proteinExistence type="predicted"/>
<name>A0A2P2L5D8_RHIMU</name>
<sequence length="122" mass="12754">MASRALTSSTAALLLSLILFTNLLSSTSADCPYDECVVSSVCKAVTVGQSTVVGPVCCKLLEPLGFFGAVDCICKGNQDANIPDPLHLYGRSCNLTVIPAIYISCGPISRPSRDVNVLSLSN</sequence>
<evidence type="ECO:0000256" key="1">
    <source>
        <dbReference type="SAM" id="SignalP"/>
    </source>
</evidence>
<evidence type="ECO:0000313" key="2">
    <source>
        <dbReference type="EMBL" id="MBX13190.1"/>
    </source>
</evidence>
<dbReference type="EMBL" id="GGEC01032706">
    <property type="protein sequence ID" value="MBX13190.1"/>
    <property type="molecule type" value="Transcribed_RNA"/>
</dbReference>
<feature type="signal peptide" evidence="1">
    <location>
        <begin position="1"/>
        <end position="29"/>
    </location>
</feature>
<accession>A0A2P2L5D8</accession>
<feature type="chain" id="PRO_5015171267" evidence="1">
    <location>
        <begin position="30"/>
        <end position="122"/>
    </location>
</feature>
<organism evidence="2">
    <name type="scientific">Rhizophora mucronata</name>
    <name type="common">Asiatic mangrove</name>
    <dbReference type="NCBI Taxonomy" id="61149"/>
    <lineage>
        <taxon>Eukaryota</taxon>
        <taxon>Viridiplantae</taxon>
        <taxon>Streptophyta</taxon>
        <taxon>Embryophyta</taxon>
        <taxon>Tracheophyta</taxon>
        <taxon>Spermatophyta</taxon>
        <taxon>Magnoliopsida</taxon>
        <taxon>eudicotyledons</taxon>
        <taxon>Gunneridae</taxon>
        <taxon>Pentapetalae</taxon>
        <taxon>rosids</taxon>
        <taxon>fabids</taxon>
        <taxon>Malpighiales</taxon>
        <taxon>Rhizophoraceae</taxon>
        <taxon>Rhizophora</taxon>
    </lineage>
</organism>
<dbReference type="AlphaFoldDB" id="A0A2P2L5D8"/>